<evidence type="ECO:0000256" key="2">
    <source>
        <dbReference type="SAM" id="Phobius"/>
    </source>
</evidence>
<dbReference type="PROSITE" id="PS50881">
    <property type="entry name" value="S5_DSRBD"/>
    <property type="match status" value="1"/>
</dbReference>
<keyword evidence="2" id="KW-0472">Membrane</keyword>
<dbReference type="GO" id="GO:0005840">
    <property type="term" value="C:ribosome"/>
    <property type="evidence" value="ECO:0007669"/>
    <property type="project" value="InterPro"/>
</dbReference>
<dbReference type="GO" id="GO:0003824">
    <property type="term" value="F:catalytic activity"/>
    <property type="evidence" value="ECO:0007669"/>
    <property type="project" value="UniProtKB-ARBA"/>
</dbReference>
<dbReference type="OrthoDB" id="7185741at2"/>
<dbReference type="GO" id="GO:0006412">
    <property type="term" value="P:translation"/>
    <property type="evidence" value="ECO:0007669"/>
    <property type="project" value="InterPro"/>
</dbReference>
<feature type="transmembrane region" description="Helical" evidence="2">
    <location>
        <begin position="33"/>
        <end position="53"/>
    </location>
</feature>
<dbReference type="Pfam" id="PF12697">
    <property type="entry name" value="Abhydrolase_6"/>
    <property type="match status" value="1"/>
</dbReference>
<dbReference type="PANTHER" id="PTHR43798:SF33">
    <property type="entry name" value="HYDROLASE, PUTATIVE (AFU_ORTHOLOGUE AFUA_2G14860)-RELATED"/>
    <property type="match status" value="1"/>
</dbReference>
<dbReference type="InterPro" id="IPR013810">
    <property type="entry name" value="Ribosomal_uS5_N"/>
</dbReference>
<dbReference type="GO" id="GO:0003735">
    <property type="term" value="F:structural constituent of ribosome"/>
    <property type="evidence" value="ECO:0007669"/>
    <property type="project" value="UniProtKB-UniRule"/>
</dbReference>
<evidence type="ECO:0000313" key="3">
    <source>
        <dbReference type="EMBL" id="AWB95502.1"/>
    </source>
</evidence>
<proteinExistence type="predicted"/>
<name>A0A2S0WW08_9MICO</name>
<reference evidence="3 4" key="1">
    <citation type="submission" date="2018-04" db="EMBL/GenBank/DDBJ databases">
        <authorList>
            <person name="Li J."/>
        </authorList>
    </citation>
    <scope>NUCLEOTIDE SEQUENCE [LARGE SCALE GENOMIC DNA]</scope>
    <source>
        <strain evidence="4">30A</strain>
    </source>
</reference>
<dbReference type="SUPFAM" id="SSF53474">
    <property type="entry name" value="alpha/beta-Hydrolases"/>
    <property type="match status" value="1"/>
</dbReference>
<dbReference type="RefSeq" id="WP_108595316.1">
    <property type="nucleotide sequence ID" value="NZ_CP028913.1"/>
</dbReference>
<dbReference type="GO" id="GO:0016020">
    <property type="term" value="C:membrane"/>
    <property type="evidence" value="ECO:0007669"/>
    <property type="project" value="TreeGrafter"/>
</dbReference>
<accession>A0A2S0WW08</accession>
<evidence type="ECO:0000256" key="1">
    <source>
        <dbReference type="SAM" id="MobiDB-lite"/>
    </source>
</evidence>
<dbReference type="KEGG" id="agm:DCE93_07370"/>
<organism evidence="3 4">
    <name type="scientific">Agromyces badenianii</name>
    <dbReference type="NCBI Taxonomy" id="2080742"/>
    <lineage>
        <taxon>Bacteria</taxon>
        <taxon>Bacillati</taxon>
        <taxon>Actinomycetota</taxon>
        <taxon>Actinomycetes</taxon>
        <taxon>Micrococcales</taxon>
        <taxon>Microbacteriaceae</taxon>
        <taxon>Agromyces</taxon>
    </lineage>
</organism>
<dbReference type="GO" id="GO:1990904">
    <property type="term" value="C:ribonucleoprotein complex"/>
    <property type="evidence" value="ECO:0007669"/>
    <property type="project" value="UniProtKB-UniRule"/>
</dbReference>
<sequence length="359" mass="38359">MSRFTPPIDDQHYDVEPVPARPDRGRRLLRRTLIVIGAFIGVIVVAIGGVKLADVALTARERAEHAAPGSLVDVDGHSMHVVVEGDGDHTIVLVPGLGTSSPVFDFEPLTEALSEHSRVAVVEPFGYGWSDSTDREMTAVNVAHDIHAALVGADVPGPYVIAAHSIGGLYAQQFADLYPEDTAAVVGIDPTMPRTFDFAPATEGGVDPFAAPIPEYFGWATAMGWTRILQGVVGDDPQLTSGASSADGYSRANLEMQRTLTNWSAMSSNVMDQAGRLAETIGEVENLRFSERTPVLLFTAQSEHGDDAEWLTRARDDYLASSGCAATVGVDAGHYLHHTASSTLATEIQHFLDRCVAPA</sequence>
<gene>
    <name evidence="3" type="ORF">DCE93_07370</name>
</gene>
<keyword evidence="2" id="KW-1133">Transmembrane helix</keyword>
<keyword evidence="4" id="KW-1185">Reference proteome</keyword>
<dbReference type="EMBL" id="CP028913">
    <property type="protein sequence ID" value="AWB95502.1"/>
    <property type="molecule type" value="Genomic_DNA"/>
</dbReference>
<feature type="compositionally biased region" description="Basic and acidic residues" evidence="1">
    <location>
        <begin position="9"/>
        <end position="21"/>
    </location>
</feature>
<dbReference type="PANTHER" id="PTHR43798">
    <property type="entry name" value="MONOACYLGLYCEROL LIPASE"/>
    <property type="match status" value="1"/>
</dbReference>
<keyword evidence="2" id="KW-0812">Transmembrane</keyword>
<dbReference type="AlphaFoldDB" id="A0A2S0WW08"/>
<evidence type="ECO:0000313" key="4">
    <source>
        <dbReference type="Proteomes" id="UP000244729"/>
    </source>
</evidence>
<dbReference type="Proteomes" id="UP000244729">
    <property type="component" value="Chromosome"/>
</dbReference>
<feature type="region of interest" description="Disordered" evidence="1">
    <location>
        <begin position="1"/>
        <end position="21"/>
    </location>
</feature>
<dbReference type="InterPro" id="IPR050266">
    <property type="entry name" value="AB_hydrolase_sf"/>
</dbReference>
<protein>
    <submittedName>
        <fullName evidence="3">Uncharacterized protein</fullName>
    </submittedName>
</protein>
<dbReference type="InterPro" id="IPR029058">
    <property type="entry name" value="AB_hydrolase_fold"/>
</dbReference>
<dbReference type="GO" id="GO:0003723">
    <property type="term" value="F:RNA binding"/>
    <property type="evidence" value="ECO:0007669"/>
    <property type="project" value="InterPro"/>
</dbReference>
<dbReference type="Gene3D" id="3.40.50.1820">
    <property type="entry name" value="alpha/beta hydrolase"/>
    <property type="match status" value="1"/>
</dbReference>
<dbReference type="InterPro" id="IPR000073">
    <property type="entry name" value="AB_hydrolase_1"/>
</dbReference>